<dbReference type="WBParaSite" id="nRc.2.0.1.t10098-RA">
    <property type="protein sequence ID" value="nRc.2.0.1.t10098-RA"/>
    <property type="gene ID" value="nRc.2.0.1.g10098"/>
</dbReference>
<organism evidence="1 2">
    <name type="scientific">Romanomermis culicivorax</name>
    <name type="common">Nematode worm</name>
    <dbReference type="NCBI Taxonomy" id="13658"/>
    <lineage>
        <taxon>Eukaryota</taxon>
        <taxon>Metazoa</taxon>
        <taxon>Ecdysozoa</taxon>
        <taxon>Nematoda</taxon>
        <taxon>Enoplea</taxon>
        <taxon>Dorylaimia</taxon>
        <taxon>Mermithida</taxon>
        <taxon>Mermithoidea</taxon>
        <taxon>Mermithidae</taxon>
        <taxon>Romanomermis</taxon>
    </lineage>
</organism>
<reference evidence="2" key="1">
    <citation type="submission" date="2022-11" db="UniProtKB">
        <authorList>
            <consortium name="WormBaseParasite"/>
        </authorList>
    </citation>
    <scope>IDENTIFICATION</scope>
</reference>
<evidence type="ECO:0000313" key="1">
    <source>
        <dbReference type="Proteomes" id="UP000887565"/>
    </source>
</evidence>
<protein>
    <submittedName>
        <fullName evidence="2">Uncharacterized protein</fullName>
    </submittedName>
</protein>
<sequence>MKRKVQRNGEMAQKYGYTEGRTLILSNITVKVKRRTSFDLPMVVTLSRSQTKAEGMEKE</sequence>
<accession>A0A915I8L3</accession>
<dbReference type="AlphaFoldDB" id="A0A915I8L3"/>
<dbReference type="Proteomes" id="UP000887565">
    <property type="component" value="Unplaced"/>
</dbReference>
<evidence type="ECO:0000313" key="2">
    <source>
        <dbReference type="WBParaSite" id="nRc.2.0.1.t10098-RA"/>
    </source>
</evidence>
<proteinExistence type="predicted"/>
<name>A0A915I8L3_ROMCU</name>
<keyword evidence="1" id="KW-1185">Reference proteome</keyword>